<dbReference type="InterPro" id="IPR050617">
    <property type="entry name" value="E3_ligase_FN3/SPRY"/>
</dbReference>
<dbReference type="PANTHER" id="PTHR24099">
    <property type="entry name" value="E3 UBIQUITIN-PROTEIN LIGASE TRIM36-RELATED"/>
    <property type="match status" value="1"/>
</dbReference>
<feature type="domain" description="B-box C-terminal" evidence="2">
    <location>
        <begin position="22"/>
        <end position="148"/>
    </location>
</feature>
<reference evidence="3" key="1">
    <citation type="submission" date="2021-06" db="EMBL/GenBank/DDBJ databases">
        <authorList>
            <person name="Hodson N. C."/>
            <person name="Mongue J. A."/>
            <person name="Jaron S. K."/>
        </authorList>
    </citation>
    <scope>NUCLEOTIDE SEQUENCE</scope>
</reference>
<organism evidence="3 4">
    <name type="scientific">Allacma fusca</name>
    <dbReference type="NCBI Taxonomy" id="39272"/>
    <lineage>
        <taxon>Eukaryota</taxon>
        <taxon>Metazoa</taxon>
        <taxon>Ecdysozoa</taxon>
        <taxon>Arthropoda</taxon>
        <taxon>Hexapoda</taxon>
        <taxon>Collembola</taxon>
        <taxon>Symphypleona</taxon>
        <taxon>Sminthuridae</taxon>
        <taxon>Allacma</taxon>
    </lineage>
</organism>
<evidence type="ECO:0000256" key="1">
    <source>
        <dbReference type="SAM" id="MobiDB-lite"/>
    </source>
</evidence>
<dbReference type="InterPro" id="IPR003649">
    <property type="entry name" value="Bbox_C"/>
</dbReference>
<dbReference type="GO" id="GO:0007411">
    <property type="term" value="P:axon guidance"/>
    <property type="evidence" value="ECO:0007669"/>
    <property type="project" value="TreeGrafter"/>
</dbReference>
<comment type="caution">
    <text evidence="3">The sequence shown here is derived from an EMBL/GenBank/DDBJ whole genome shotgun (WGS) entry which is preliminary data.</text>
</comment>
<dbReference type="SMART" id="SM00502">
    <property type="entry name" value="BBC"/>
    <property type="match status" value="1"/>
</dbReference>
<evidence type="ECO:0000259" key="2">
    <source>
        <dbReference type="SMART" id="SM00502"/>
    </source>
</evidence>
<feature type="compositionally biased region" description="Low complexity" evidence="1">
    <location>
        <begin position="176"/>
        <end position="193"/>
    </location>
</feature>
<feature type="region of interest" description="Disordered" evidence="1">
    <location>
        <begin position="150"/>
        <end position="193"/>
    </location>
</feature>
<keyword evidence="4" id="KW-1185">Reference proteome</keyword>
<sequence length="249" mass="27759">MSGFIFSGSFVRRTCSPVVLDIETELSQQLQQLSEKAKSGTDFIQRLKSQTEKVHENCTSMEGLVAAQVDAVVEALQQRKQELISFIRREKEYKLRSLKAEVSSHTQRLQQTTALIQFCIEALKETDPSAYLQVGSLLLARVTHLESAWQSDDDSASSSDGSNMQISPGRTHRHSTASSTHTTTSSINNNSPNNVYNSPIFNSEFDLTLDDRSILAAIRQLNFIQMKPAKDGEERKPAGSLTKLCFLLM</sequence>
<dbReference type="PANTHER" id="PTHR24099:SF15">
    <property type="entry name" value="E3 UBIQUITIN-PROTEIN LIGASE TRIM9"/>
    <property type="match status" value="1"/>
</dbReference>
<dbReference type="EMBL" id="CAJVCH010043805">
    <property type="protein sequence ID" value="CAG7717166.1"/>
    <property type="molecule type" value="Genomic_DNA"/>
</dbReference>
<proteinExistence type="predicted"/>
<dbReference type="GO" id="GO:0043005">
    <property type="term" value="C:neuron projection"/>
    <property type="evidence" value="ECO:0007669"/>
    <property type="project" value="TreeGrafter"/>
</dbReference>
<name>A0A8J2NL73_9HEXA</name>
<accession>A0A8J2NL73</accession>
<evidence type="ECO:0000313" key="4">
    <source>
        <dbReference type="Proteomes" id="UP000708208"/>
    </source>
</evidence>
<dbReference type="Proteomes" id="UP000708208">
    <property type="component" value="Unassembled WGS sequence"/>
</dbReference>
<protein>
    <recommendedName>
        <fullName evidence="2">B-box C-terminal domain-containing protein</fullName>
    </recommendedName>
</protein>
<gene>
    <name evidence="3" type="ORF">AFUS01_LOCUS6639</name>
</gene>
<evidence type="ECO:0000313" key="3">
    <source>
        <dbReference type="EMBL" id="CAG7717166.1"/>
    </source>
</evidence>
<dbReference type="AlphaFoldDB" id="A0A8J2NL73"/>
<dbReference type="OrthoDB" id="295536at2759"/>